<dbReference type="EMBL" id="CM043028">
    <property type="protein sequence ID" value="KAI4586469.1"/>
    <property type="molecule type" value="Genomic_DNA"/>
</dbReference>
<evidence type="ECO:0000313" key="1">
    <source>
        <dbReference type="EMBL" id="KAI4586469.1"/>
    </source>
</evidence>
<proteinExistence type="predicted"/>
<dbReference type="Proteomes" id="UP001057279">
    <property type="component" value="Linkage Group LG03"/>
</dbReference>
<gene>
    <name evidence="1" type="ORF">MJG53_004256</name>
</gene>
<evidence type="ECO:0000313" key="2">
    <source>
        <dbReference type="Proteomes" id="UP001057279"/>
    </source>
</evidence>
<sequence length="222" mass="25187">MPDHPGLNNTSSCESDHGSCRLKSRESREELQFLLTEDNSWDSFVAEAKLSRPPGILALLDEECWFPKATGKSLEENMGQEQDTHPQFQKPNQLKDKADFCIIHFIGKVRSAHRGREEADGLREYLIKLQTDLAGEDQDRLQKYQQEKERFLKEFPQVKQELKESIKKLRELADNVDKLHRDGTISNVATSSSTIVSVVLSILGLGLAPLQQASVWDSQPLE</sequence>
<keyword evidence="2" id="KW-1185">Reference proteome</keyword>
<comment type="caution">
    <text evidence="1">The sequence shown here is derived from an EMBL/GenBank/DDBJ whole genome shotgun (WGS) entry which is preliminary data.</text>
</comment>
<organism evidence="1 2">
    <name type="scientific">Ovis ammon polii x Ovis aries</name>
    <dbReference type="NCBI Taxonomy" id="2918886"/>
    <lineage>
        <taxon>Eukaryota</taxon>
        <taxon>Metazoa</taxon>
        <taxon>Chordata</taxon>
        <taxon>Craniata</taxon>
        <taxon>Vertebrata</taxon>
        <taxon>Euteleostomi</taxon>
        <taxon>Mammalia</taxon>
        <taxon>Eutheria</taxon>
        <taxon>Laurasiatheria</taxon>
        <taxon>Artiodactyla</taxon>
        <taxon>Ruminantia</taxon>
        <taxon>Pecora</taxon>
        <taxon>Bovidae</taxon>
        <taxon>Caprinae</taxon>
        <taxon>Ovis</taxon>
    </lineage>
</organism>
<reference evidence="1" key="1">
    <citation type="submission" date="2022-03" db="EMBL/GenBank/DDBJ databases">
        <title>Genomic analyses of argali, domestic sheep and their hybrids provide insights into chromosomal evolution, heterosis and genetic basis of agronomic traits.</title>
        <authorList>
            <person name="Li M."/>
        </authorList>
    </citation>
    <scope>NUCLEOTIDE SEQUENCE</scope>
    <source>
        <strain evidence="1">F1 hybrid</strain>
    </source>
</reference>
<accession>A0ACB9V9Q0</accession>
<name>A0ACB9V9Q0_9CETA</name>
<protein>
    <submittedName>
        <fullName evidence="1">Uncharacterized protein</fullName>
    </submittedName>
</protein>